<dbReference type="EMBL" id="CP002173">
    <property type="protein sequence ID" value="AEA38893.1"/>
    <property type="molecule type" value="Genomic_DNA"/>
</dbReference>
<gene>
    <name evidence="2" type="primary">uceE2</name>
    <name evidence="2" type="ORF">CPARA_2gp235</name>
</gene>
<dbReference type="Pfam" id="PF00179">
    <property type="entry name" value="UQ_con"/>
    <property type="match status" value="1"/>
</dbReference>
<dbReference type="Gene3D" id="3.10.110.10">
    <property type="entry name" value="Ubiquitin Conjugating Enzyme"/>
    <property type="match status" value="1"/>
</dbReference>
<dbReference type="PROSITE" id="PS50127">
    <property type="entry name" value="UBC_2"/>
    <property type="match status" value="1"/>
</dbReference>
<evidence type="ECO:0000259" key="1">
    <source>
        <dbReference type="PROSITE" id="PS50127"/>
    </source>
</evidence>
<dbReference type="SUPFAM" id="SSF54495">
    <property type="entry name" value="UBC-like"/>
    <property type="match status" value="1"/>
</dbReference>
<reference evidence="2 3" key="1">
    <citation type="journal article" date="2011" name="Genome Biol. Evol.">
        <title>Complete nucleomorph genome sequence of the nonphotosynthetic alga Cryptomonas paramecium reveals a core nucleomorph gene set.</title>
        <authorList>
            <person name="Tanifuji G."/>
            <person name="Onodera N.T."/>
            <person name="Wheeler T.J."/>
            <person name="Dlutek M."/>
            <person name="Donaher N."/>
            <person name="Archibald J.M."/>
        </authorList>
    </citation>
    <scope>NUCLEOTIDE SEQUENCE [LARGE SCALE GENOMIC DNA]</scope>
    <source>
        <strain evidence="2 3">CCAP977/2A</strain>
    </source>
</reference>
<proteinExistence type="predicted"/>
<dbReference type="AlphaFoldDB" id="F2HHU7"/>
<dbReference type="InterPro" id="IPR016135">
    <property type="entry name" value="UBQ-conjugating_enzyme/RWD"/>
</dbReference>
<dbReference type="PANTHER" id="PTHR24067">
    <property type="entry name" value="UBIQUITIN-CONJUGATING ENZYME E2"/>
    <property type="match status" value="1"/>
</dbReference>
<protein>
    <submittedName>
        <fullName evidence="2">Ubiquitin-conjugating enzyme E2-21 KD</fullName>
    </submittedName>
</protein>
<geneLocation type="nucleomorph" evidence="2"/>
<keyword evidence="2" id="KW-0542">Nucleomorph</keyword>
<dbReference type="RefSeq" id="XP_003239791.1">
    <property type="nucleotide sequence ID" value="XM_003239743.1"/>
</dbReference>
<dbReference type="SMART" id="SM00212">
    <property type="entry name" value="UBCc"/>
    <property type="match status" value="1"/>
</dbReference>
<dbReference type="GeneID" id="10447131"/>
<dbReference type="CDD" id="cd23812">
    <property type="entry name" value="UBCc_ScPEX4-like"/>
    <property type="match status" value="1"/>
</dbReference>
<evidence type="ECO:0000313" key="3">
    <source>
        <dbReference type="Proteomes" id="UP000243423"/>
    </source>
</evidence>
<accession>F2HHU7</accession>
<evidence type="ECO:0000313" key="2">
    <source>
        <dbReference type="EMBL" id="AEA38893.1"/>
    </source>
</evidence>
<organism evidence="2 3">
    <name type="scientific">Cryptomonas paramaecium</name>
    <dbReference type="NCBI Taxonomy" id="2898"/>
    <lineage>
        <taxon>Eukaryota</taxon>
        <taxon>Cryptophyceae</taxon>
        <taxon>Cryptomonadales</taxon>
        <taxon>Cryptomonadaceae</taxon>
        <taxon>Cryptomonas</taxon>
    </lineage>
</organism>
<dbReference type="InterPro" id="IPR000608">
    <property type="entry name" value="UBC"/>
</dbReference>
<dbReference type="Proteomes" id="UP000243423">
    <property type="component" value="Nucleomorph 2"/>
</dbReference>
<dbReference type="InterPro" id="IPR050113">
    <property type="entry name" value="Ub_conjugating_enzyme"/>
</dbReference>
<sequence length="146" mass="17015">MSISNRLLKETKEIEKENEYNFVICSKENSLREWNCQFRGPYGTPYQEGTFDLFFEIPTSYPVNPPIVRFNKKKIFHANIHLFTGEICLDILTSRWTPAWTLLYLLKAILVLLSSPEHTSPLNCDAGNLLRINDHRGYCSLAFMYC</sequence>
<name>F2HHU7_9CRYP</name>
<feature type="domain" description="UBC core" evidence="1">
    <location>
        <begin position="2"/>
        <end position="146"/>
    </location>
</feature>